<keyword evidence="1" id="KW-0418">Kinase</keyword>
<dbReference type="RefSeq" id="WP_072553748.1">
    <property type="nucleotide sequence ID" value="NZ_CP018153.1"/>
</dbReference>
<keyword evidence="2" id="KW-1185">Reference proteome</keyword>
<evidence type="ECO:0000313" key="1">
    <source>
        <dbReference type="EMBL" id="APG61058.1"/>
    </source>
</evidence>
<sequence>MQVYRSSGKILLTAEYIVLKGAKALALPTKKGQELEVESAAAGLLDWKSLDENGKTWFDCKFMISQGEFDPVHDQEKQKDAEFRNTALRLQQILSSVYKLNHSAFNDNQGYSVKTRLDFNRKWGLGTSSTLINNLAQWLDVNPYELLEMSFGGSGYDIAAAMHNNPITYQLGQAEPAVFSAAFDPVFKEQLFFVFLNRKQNSRDAIAHFKKQPQENLKVLSEKISGITEQIISCQHLEEFRMLMEAHETLISEAINLPKIKTQLFPDYPGLVKSLGGWGGDFVLATGEDPEKTYFKEKGYSTILDYTELIA</sequence>
<dbReference type="SUPFAM" id="SSF54211">
    <property type="entry name" value="Ribosomal protein S5 domain 2-like"/>
    <property type="match status" value="1"/>
</dbReference>
<dbReference type="Proteomes" id="UP000182510">
    <property type="component" value="Chromosome"/>
</dbReference>
<dbReference type="GO" id="GO:0016301">
    <property type="term" value="F:kinase activity"/>
    <property type="evidence" value="ECO:0007669"/>
    <property type="project" value="UniProtKB-KW"/>
</dbReference>
<name>A0A1L3J7G2_9FLAO</name>
<dbReference type="Gene3D" id="3.30.230.10">
    <property type="match status" value="1"/>
</dbReference>
<dbReference type="AlphaFoldDB" id="A0A1L3J7G2"/>
<dbReference type="STRING" id="1913577.LPB144_11855"/>
<gene>
    <name evidence="1" type="ORF">LPB144_11855</name>
</gene>
<protein>
    <submittedName>
        <fullName evidence="1">GHMP kinase</fullName>
    </submittedName>
</protein>
<dbReference type="OrthoDB" id="5288719at2"/>
<reference evidence="1 2" key="1">
    <citation type="submission" date="2016-11" db="EMBL/GenBank/DDBJ databases">
        <title>Gramella sp. LPB0144 isolated from marine environment.</title>
        <authorList>
            <person name="Kim E."/>
            <person name="Yi H."/>
        </authorList>
    </citation>
    <scope>NUCLEOTIDE SEQUENCE [LARGE SCALE GENOMIC DNA]</scope>
    <source>
        <strain evidence="1 2">LPB0144</strain>
    </source>
</reference>
<proteinExistence type="predicted"/>
<dbReference type="InterPro" id="IPR014721">
    <property type="entry name" value="Ribsml_uS5_D2-typ_fold_subgr"/>
</dbReference>
<accession>A0A1L3J7G2</accession>
<dbReference type="InterPro" id="IPR020568">
    <property type="entry name" value="Ribosomal_Su5_D2-typ_SF"/>
</dbReference>
<organism evidence="1 2">
    <name type="scientific">Christiangramia salexigens</name>
    <dbReference type="NCBI Taxonomy" id="1913577"/>
    <lineage>
        <taxon>Bacteria</taxon>
        <taxon>Pseudomonadati</taxon>
        <taxon>Bacteroidota</taxon>
        <taxon>Flavobacteriia</taxon>
        <taxon>Flavobacteriales</taxon>
        <taxon>Flavobacteriaceae</taxon>
        <taxon>Christiangramia</taxon>
    </lineage>
</organism>
<dbReference type="KEGG" id="grl:LPB144_11855"/>
<dbReference type="EMBL" id="CP018153">
    <property type="protein sequence ID" value="APG61058.1"/>
    <property type="molecule type" value="Genomic_DNA"/>
</dbReference>
<evidence type="ECO:0000313" key="2">
    <source>
        <dbReference type="Proteomes" id="UP000182510"/>
    </source>
</evidence>
<keyword evidence="1" id="KW-0808">Transferase</keyword>
<dbReference type="InterPro" id="IPR047765">
    <property type="entry name" value="GHMP_GYDIA-like"/>
</dbReference>
<dbReference type="NCBIfam" id="NF040656">
    <property type="entry name" value="GHMP_GYDIA"/>
    <property type="match status" value="1"/>
</dbReference>